<dbReference type="GO" id="GO:0000049">
    <property type="term" value="F:tRNA binding"/>
    <property type="evidence" value="ECO:0007669"/>
    <property type="project" value="UniProtKB-KW"/>
</dbReference>
<comment type="catalytic activity">
    <reaction evidence="6">
        <text>an N-acyl-L-alpha-aminoacyl-tRNA + H2O = an N-acyl-L-amino acid + a tRNA + H(+)</text>
        <dbReference type="Rhea" id="RHEA:54448"/>
        <dbReference type="Rhea" id="RHEA-COMP:10123"/>
        <dbReference type="Rhea" id="RHEA-COMP:13883"/>
        <dbReference type="ChEBI" id="CHEBI:15377"/>
        <dbReference type="ChEBI" id="CHEBI:15378"/>
        <dbReference type="ChEBI" id="CHEBI:59874"/>
        <dbReference type="ChEBI" id="CHEBI:78442"/>
        <dbReference type="ChEBI" id="CHEBI:138191"/>
        <dbReference type="EC" id="3.1.1.29"/>
    </reaction>
</comment>
<keyword evidence="10" id="KW-1185">Reference proteome</keyword>
<evidence type="ECO:0000256" key="7">
    <source>
        <dbReference type="RuleBase" id="RU004320"/>
    </source>
</evidence>
<proteinExistence type="inferred from homology"/>
<feature type="compositionally biased region" description="Pro residues" evidence="8">
    <location>
        <begin position="210"/>
        <end position="221"/>
    </location>
</feature>
<evidence type="ECO:0000256" key="3">
    <source>
        <dbReference type="ARBA" id="ARBA00022801"/>
    </source>
</evidence>
<evidence type="ECO:0000256" key="5">
    <source>
        <dbReference type="ARBA" id="ARBA00038063"/>
    </source>
</evidence>
<dbReference type="CDD" id="cd00462">
    <property type="entry name" value="PTH"/>
    <property type="match status" value="1"/>
</dbReference>
<gene>
    <name evidence="9" type="ORF">DM01DRAFT_1332782</name>
</gene>
<organism evidence="9 10">
    <name type="scientific">Hesseltinella vesiculosa</name>
    <dbReference type="NCBI Taxonomy" id="101127"/>
    <lineage>
        <taxon>Eukaryota</taxon>
        <taxon>Fungi</taxon>
        <taxon>Fungi incertae sedis</taxon>
        <taxon>Mucoromycota</taxon>
        <taxon>Mucoromycotina</taxon>
        <taxon>Mucoromycetes</taxon>
        <taxon>Mucorales</taxon>
        <taxon>Cunninghamellaceae</taxon>
        <taxon>Hesseltinella</taxon>
    </lineage>
</organism>
<accession>A0A1X2GT30</accession>
<dbReference type="OrthoDB" id="1711136at2759"/>
<dbReference type="Proteomes" id="UP000242146">
    <property type="component" value="Unassembled WGS sequence"/>
</dbReference>
<keyword evidence="4" id="KW-0694">RNA-binding</keyword>
<comment type="caution">
    <text evidence="9">The sequence shown here is derived from an EMBL/GenBank/DDBJ whole genome shotgun (WGS) entry which is preliminary data.</text>
</comment>
<dbReference type="Gene3D" id="3.40.50.1470">
    <property type="entry name" value="Peptidyl-tRNA hydrolase"/>
    <property type="match status" value="1"/>
</dbReference>
<dbReference type="STRING" id="101127.A0A1X2GT30"/>
<dbReference type="InterPro" id="IPR001328">
    <property type="entry name" value="Pept_tRNA_hydro"/>
</dbReference>
<feature type="region of interest" description="Disordered" evidence="8">
    <location>
        <begin position="197"/>
        <end position="221"/>
    </location>
</feature>
<evidence type="ECO:0000256" key="1">
    <source>
        <dbReference type="ARBA" id="ARBA00013260"/>
    </source>
</evidence>
<comment type="similarity">
    <text evidence="5 7">Belongs to the PTH family.</text>
</comment>
<dbReference type="NCBIfam" id="TIGR00447">
    <property type="entry name" value="pth"/>
    <property type="match status" value="1"/>
</dbReference>
<dbReference type="Pfam" id="PF01195">
    <property type="entry name" value="Pept_tRNA_hydro"/>
    <property type="match status" value="1"/>
</dbReference>
<evidence type="ECO:0000256" key="8">
    <source>
        <dbReference type="SAM" id="MobiDB-lite"/>
    </source>
</evidence>
<evidence type="ECO:0000313" key="10">
    <source>
        <dbReference type="Proteomes" id="UP000242146"/>
    </source>
</evidence>
<evidence type="ECO:0000313" key="9">
    <source>
        <dbReference type="EMBL" id="ORX60654.1"/>
    </source>
</evidence>
<keyword evidence="2" id="KW-0820">tRNA-binding</keyword>
<dbReference type="PANTHER" id="PTHR17224">
    <property type="entry name" value="PEPTIDYL-TRNA HYDROLASE"/>
    <property type="match status" value="1"/>
</dbReference>
<reference evidence="9 10" key="1">
    <citation type="submission" date="2016-07" db="EMBL/GenBank/DDBJ databases">
        <title>Pervasive Adenine N6-methylation of Active Genes in Fungi.</title>
        <authorList>
            <consortium name="DOE Joint Genome Institute"/>
            <person name="Mondo S.J."/>
            <person name="Dannebaum R.O."/>
            <person name="Kuo R.C."/>
            <person name="Labutti K."/>
            <person name="Haridas S."/>
            <person name="Kuo A."/>
            <person name="Salamov A."/>
            <person name="Ahrendt S.R."/>
            <person name="Lipzen A."/>
            <person name="Sullivan W."/>
            <person name="Andreopoulos W.B."/>
            <person name="Clum A."/>
            <person name="Lindquist E."/>
            <person name="Daum C."/>
            <person name="Ramamoorthy G.K."/>
            <person name="Gryganskyi A."/>
            <person name="Culley D."/>
            <person name="Magnuson J.K."/>
            <person name="James T.Y."/>
            <person name="O'Malley M.A."/>
            <person name="Stajich J.E."/>
            <person name="Spatafora J.W."/>
            <person name="Visel A."/>
            <person name="Grigoriev I.V."/>
        </authorList>
    </citation>
    <scope>NUCLEOTIDE SEQUENCE [LARGE SCALE GENOMIC DNA]</scope>
    <source>
        <strain evidence="9 10">NRRL 3301</strain>
    </source>
</reference>
<dbReference type="EMBL" id="MCGT01000004">
    <property type="protein sequence ID" value="ORX60654.1"/>
    <property type="molecule type" value="Genomic_DNA"/>
</dbReference>
<dbReference type="PROSITE" id="PS01196">
    <property type="entry name" value="PEPT_TRNA_HYDROL_2"/>
    <property type="match status" value="1"/>
</dbReference>
<evidence type="ECO:0000256" key="4">
    <source>
        <dbReference type="ARBA" id="ARBA00022884"/>
    </source>
</evidence>
<protein>
    <recommendedName>
        <fullName evidence="1 6">Peptidyl-tRNA hydrolase</fullName>
        <ecNumber evidence="1 6">3.1.1.29</ecNumber>
    </recommendedName>
</protein>
<evidence type="ECO:0000256" key="2">
    <source>
        <dbReference type="ARBA" id="ARBA00022555"/>
    </source>
</evidence>
<dbReference type="EC" id="3.1.1.29" evidence="1 6"/>
<keyword evidence="3 6" id="KW-0378">Hydrolase</keyword>
<evidence type="ECO:0000256" key="6">
    <source>
        <dbReference type="RuleBase" id="RU000673"/>
    </source>
</evidence>
<dbReference type="GO" id="GO:0004045">
    <property type="term" value="F:peptidyl-tRNA hydrolase activity"/>
    <property type="evidence" value="ECO:0007669"/>
    <property type="project" value="UniProtKB-EC"/>
</dbReference>
<sequence>MAIKLLFVGLGNYTHPNTRHNVGMMVLDAMAKELNLVWSQHKPWKSMVAQTTLSLIAKDASITQVQLTLLKPRLLMNVSGTSVAKAVNELAIQPSSQLFVFHDDLQRPLGKISLKNTGSANGHNGIKSVIEKLGSNDFARVRIGIGRPESRDPDDVADFVLGKFTDQEIDGLDKTVYPLLVQEDPLTCLCLRRELWRPPKPPKEKKLRAPTPPPVPPVESC</sequence>
<name>A0A1X2GT30_9FUNG</name>
<dbReference type="InterPro" id="IPR018171">
    <property type="entry name" value="Pept_tRNA_hydro_CS"/>
</dbReference>
<dbReference type="AlphaFoldDB" id="A0A1X2GT30"/>
<dbReference type="PANTHER" id="PTHR17224:SF1">
    <property type="entry name" value="PEPTIDYL-TRNA HYDROLASE"/>
    <property type="match status" value="1"/>
</dbReference>
<dbReference type="PROSITE" id="PS01195">
    <property type="entry name" value="PEPT_TRNA_HYDROL_1"/>
    <property type="match status" value="1"/>
</dbReference>
<dbReference type="SUPFAM" id="SSF53178">
    <property type="entry name" value="Peptidyl-tRNA hydrolase-like"/>
    <property type="match status" value="1"/>
</dbReference>
<dbReference type="InterPro" id="IPR036416">
    <property type="entry name" value="Pept_tRNA_hydro_sf"/>
</dbReference>